<protein>
    <submittedName>
        <fullName evidence="1">Uncharacterized protein</fullName>
    </submittedName>
</protein>
<gene>
    <name evidence="1" type="ORF">E2C01_024633</name>
</gene>
<comment type="caution">
    <text evidence="1">The sequence shown here is derived from an EMBL/GenBank/DDBJ whole genome shotgun (WGS) entry which is preliminary data.</text>
</comment>
<reference evidence="1 2" key="1">
    <citation type="submission" date="2019-05" db="EMBL/GenBank/DDBJ databases">
        <title>Another draft genome of Portunus trituberculatus and its Hox gene families provides insights of decapod evolution.</title>
        <authorList>
            <person name="Jeong J.-H."/>
            <person name="Song I."/>
            <person name="Kim S."/>
            <person name="Choi T."/>
            <person name="Kim D."/>
            <person name="Ryu S."/>
            <person name="Kim W."/>
        </authorList>
    </citation>
    <scope>NUCLEOTIDE SEQUENCE [LARGE SCALE GENOMIC DNA]</scope>
    <source>
        <tissue evidence="1">Muscle</tissue>
    </source>
</reference>
<evidence type="ECO:0000313" key="1">
    <source>
        <dbReference type="EMBL" id="MPC31346.1"/>
    </source>
</evidence>
<name>A0A5B7EDP8_PORTR</name>
<dbReference type="AlphaFoldDB" id="A0A5B7EDP8"/>
<dbReference type="Proteomes" id="UP000324222">
    <property type="component" value="Unassembled WGS sequence"/>
</dbReference>
<proteinExistence type="predicted"/>
<organism evidence="1 2">
    <name type="scientific">Portunus trituberculatus</name>
    <name type="common">Swimming crab</name>
    <name type="synonym">Neptunus trituberculatus</name>
    <dbReference type="NCBI Taxonomy" id="210409"/>
    <lineage>
        <taxon>Eukaryota</taxon>
        <taxon>Metazoa</taxon>
        <taxon>Ecdysozoa</taxon>
        <taxon>Arthropoda</taxon>
        <taxon>Crustacea</taxon>
        <taxon>Multicrustacea</taxon>
        <taxon>Malacostraca</taxon>
        <taxon>Eumalacostraca</taxon>
        <taxon>Eucarida</taxon>
        <taxon>Decapoda</taxon>
        <taxon>Pleocyemata</taxon>
        <taxon>Brachyura</taxon>
        <taxon>Eubrachyura</taxon>
        <taxon>Portunoidea</taxon>
        <taxon>Portunidae</taxon>
        <taxon>Portuninae</taxon>
        <taxon>Portunus</taxon>
    </lineage>
</organism>
<keyword evidence="2" id="KW-1185">Reference proteome</keyword>
<dbReference type="EMBL" id="VSRR010002418">
    <property type="protein sequence ID" value="MPC31346.1"/>
    <property type="molecule type" value="Genomic_DNA"/>
</dbReference>
<sequence>MLHFYVDPLTCHTHTHTWRPQLTPSVPGRVSIFILLTMRGFYTASETCGD</sequence>
<accession>A0A5B7EDP8</accession>
<evidence type="ECO:0000313" key="2">
    <source>
        <dbReference type="Proteomes" id="UP000324222"/>
    </source>
</evidence>